<evidence type="ECO:0000256" key="3">
    <source>
        <dbReference type="ARBA" id="ARBA00022448"/>
    </source>
</evidence>
<evidence type="ECO:0000256" key="4">
    <source>
        <dbReference type="ARBA" id="ARBA00022729"/>
    </source>
</evidence>
<dbReference type="PANTHER" id="PTHR43649">
    <property type="entry name" value="ARABINOSE-BINDING PROTEIN-RELATED"/>
    <property type="match status" value="1"/>
</dbReference>
<evidence type="ECO:0000313" key="9">
    <source>
        <dbReference type="Proteomes" id="UP001155587"/>
    </source>
</evidence>
<dbReference type="Pfam" id="PF01547">
    <property type="entry name" value="SBP_bac_1"/>
    <property type="match status" value="1"/>
</dbReference>
<gene>
    <name evidence="8" type="ORF">MD535_15465</name>
</gene>
<dbReference type="Proteomes" id="UP001155587">
    <property type="component" value="Unassembled WGS sequence"/>
</dbReference>
<keyword evidence="9" id="KW-1185">Reference proteome</keyword>
<evidence type="ECO:0000256" key="6">
    <source>
        <dbReference type="ARBA" id="ARBA00049753"/>
    </source>
</evidence>
<evidence type="ECO:0000256" key="2">
    <source>
        <dbReference type="ARBA" id="ARBA00008520"/>
    </source>
</evidence>
<comment type="similarity">
    <text evidence="2">Belongs to the bacterial solute-binding protein 1 family.</text>
</comment>
<dbReference type="SUPFAM" id="SSF53850">
    <property type="entry name" value="Periplasmic binding protein-like II"/>
    <property type="match status" value="1"/>
</dbReference>
<feature type="chain" id="PRO_5040828430" description="Probable sugar-binding periplasmic protein" evidence="7">
    <location>
        <begin position="25"/>
        <end position="418"/>
    </location>
</feature>
<dbReference type="EMBL" id="JAKRRY010000021">
    <property type="protein sequence ID" value="MCW8347402.1"/>
    <property type="molecule type" value="Genomic_DNA"/>
</dbReference>
<dbReference type="Gene3D" id="3.40.190.10">
    <property type="entry name" value="Periplasmic binding protein-like II"/>
    <property type="match status" value="2"/>
</dbReference>
<evidence type="ECO:0000256" key="5">
    <source>
        <dbReference type="ARBA" id="ARBA00049629"/>
    </source>
</evidence>
<comment type="subcellular location">
    <subcellularLocation>
        <location evidence="1">Periplasm</location>
    </subcellularLocation>
</comment>
<keyword evidence="3" id="KW-0813">Transport</keyword>
<reference evidence="8" key="1">
    <citation type="submission" date="2022-02" db="EMBL/GenBank/DDBJ databases">
        <title>Vibrio sp. nov, a new bacterium isolated from seawater.</title>
        <authorList>
            <person name="Yuan Y."/>
        </authorList>
    </citation>
    <scope>NUCLEOTIDE SEQUENCE</scope>
    <source>
        <strain evidence="8">ZSDZ65</strain>
    </source>
</reference>
<evidence type="ECO:0000313" key="8">
    <source>
        <dbReference type="EMBL" id="MCW8347402.1"/>
    </source>
</evidence>
<dbReference type="GO" id="GO:0042597">
    <property type="term" value="C:periplasmic space"/>
    <property type="evidence" value="ECO:0007669"/>
    <property type="project" value="UniProtKB-SubCell"/>
</dbReference>
<protein>
    <recommendedName>
        <fullName evidence="6">Probable sugar-binding periplasmic protein</fullName>
    </recommendedName>
</protein>
<dbReference type="PANTHER" id="PTHR43649:SF28">
    <property type="entry name" value="BINDING PROTEIN COMPONENT OF ABC SUGAR TRANSPORTER-RELATED"/>
    <property type="match status" value="1"/>
</dbReference>
<comment type="function">
    <text evidence="5">Part of a binding-protein-dependent transport system for a sugar.</text>
</comment>
<accession>A0A9X3CPL8</accession>
<sequence>MRINKLLLTLALSTPALLPHLSYAGEVEVLHWWTSGGEAKAVQPLKFSLEKQGHTWKDFAVAGGGGETAMTVLKTRAVSGNPPSAAQIKGHDIQEWGSLGFLTNLDDVAAAGDWDAIVPKIVTDIMKFNGEYVAVPVNIHRVNWLWANPAVLKKAGVSVPTTLDEFFVVAEKIKSAGYLPLSNGVGSWQDATMFETIALSVLGTEGYTKAFVELDLEMLASDKMVEALVKFKKLRDYMDSDAPERQWYKATSMVANGEAAMQIMGDWAKGEFIALGKVPGKDFICAPAPGTAEQFTYNIDSFAFFDLKDSGDVDAQKALAAAILDKNFQETFNLKKGSLPARTDLDMSKFDQCSLDSLASFKMAERSGDLVPSVSQGMATTSYVQGAIFDVVTDFFNDPNADAKKTAKKLAKAVKAAI</sequence>
<evidence type="ECO:0000256" key="1">
    <source>
        <dbReference type="ARBA" id="ARBA00004418"/>
    </source>
</evidence>
<proteinExistence type="inferred from homology"/>
<evidence type="ECO:0000256" key="7">
    <source>
        <dbReference type="SAM" id="SignalP"/>
    </source>
</evidence>
<comment type="caution">
    <text evidence="8">The sequence shown here is derived from an EMBL/GenBank/DDBJ whole genome shotgun (WGS) entry which is preliminary data.</text>
</comment>
<dbReference type="InterPro" id="IPR050490">
    <property type="entry name" value="Bact_solute-bd_prot1"/>
</dbReference>
<dbReference type="InterPro" id="IPR006059">
    <property type="entry name" value="SBP"/>
</dbReference>
<dbReference type="RefSeq" id="WP_265675926.1">
    <property type="nucleotide sequence ID" value="NZ_JAKRRY010000021.1"/>
</dbReference>
<keyword evidence="4 7" id="KW-0732">Signal</keyword>
<dbReference type="AlphaFoldDB" id="A0A9X3CPL8"/>
<name>A0A9X3CPL8_9VIBR</name>
<organism evidence="8 9">
    <name type="scientific">Vibrio qingdaonensis</name>
    <dbReference type="NCBI Taxonomy" id="2829491"/>
    <lineage>
        <taxon>Bacteria</taxon>
        <taxon>Pseudomonadati</taxon>
        <taxon>Pseudomonadota</taxon>
        <taxon>Gammaproteobacteria</taxon>
        <taxon>Vibrionales</taxon>
        <taxon>Vibrionaceae</taxon>
        <taxon>Vibrio</taxon>
    </lineage>
</organism>
<feature type="signal peptide" evidence="7">
    <location>
        <begin position="1"/>
        <end position="24"/>
    </location>
</feature>